<dbReference type="InterPro" id="IPR029052">
    <property type="entry name" value="Metallo-depent_PP-like"/>
</dbReference>
<name>A0A7V7PST9_9HYPH</name>
<dbReference type="Gene3D" id="3.60.21.10">
    <property type="match status" value="1"/>
</dbReference>
<gene>
    <name evidence="2" type="ORF">F6X38_00515</name>
</gene>
<reference evidence="2 3" key="1">
    <citation type="submission" date="2019-09" db="EMBL/GenBank/DDBJ databases">
        <title>YIM 132180 draft genome.</title>
        <authorList>
            <person name="Zhang K."/>
        </authorList>
    </citation>
    <scope>NUCLEOTIDE SEQUENCE [LARGE SCALE GENOMIC DNA]</scope>
    <source>
        <strain evidence="2 3">YIM 132180</strain>
    </source>
</reference>
<dbReference type="RefSeq" id="WP_150967583.1">
    <property type="nucleotide sequence ID" value="NZ_VZDO01000001.1"/>
</dbReference>
<sequence length="230" mass="25250">MNYPGIGANEIVYAVGDVHGCADLLDALLERIETDRARRPDAEILEIYLGDYIDRGADSAGVIRRLRARGAERSIVCLLGNHEAMLLDVLTGNLDASHWLDNGGDATLASYGIPPPLFGSSDPSPFGRFPAADLGFLQSLRLTHRHGPYFFVHAGVRPGVPLDRQDPQDLVWIRDDFLDYDDPLGAVVVHGHTPIEEPEFRPSRINIDTGAVFTGRLTCLRIDRDGAEIL</sequence>
<dbReference type="PANTHER" id="PTHR42850:SF4">
    <property type="entry name" value="ZINC-DEPENDENT ENDOPOLYPHOSPHATASE"/>
    <property type="match status" value="1"/>
</dbReference>
<dbReference type="GO" id="GO:0110154">
    <property type="term" value="P:RNA decapping"/>
    <property type="evidence" value="ECO:0007669"/>
    <property type="project" value="TreeGrafter"/>
</dbReference>
<dbReference type="EMBL" id="VZDO01000001">
    <property type="protein sequence ID" value="KAB0682611.1"/>
    <property type="molecule type" value="Genomic_DNA"/>
</dbReference>
<dbReference type="AlphaFoldDB" id="A0A7V7PST9"/>
<accession>A0A7V7PST9</accession>
<dbReference type="Pfam" id="PF00149">
    <property type="entry name" value="Metallophos"/>
    <property type="match status" value="1"/>
</dbReference>
<dbReference type="GO" id="GO:0016791">
    <property type="term" value="F:phosphatase activity"/>
    <property type="evidence" value="ECO:0007669"/>
    <property type="project" value="TreeGrafter"/>
</dbReference>
<dbReference type="Proteomes" id="UP000432089">
    <property type="component" value="Unassembled WGS sequence"/>
</dbReference>
<feature type="domain" description="Calcineurin-like phosphoesterase" evidence="1">
    <location>
        <begin position="12"/>
        <end position="196"/>
    </location>
</feature>
<evidence type="ECO:0000313" key="3">
    <source>
        <dbReference type="Proteomes" id="UP000432089"/>
    </source>
</evidence>
<dbReference type="GO" id="GO:0008803">
    <property type="term" value="F:bis(5'-nucleosyl)-tetraphosphatase (symmetrical) activity"/>
    <property type="evidence" value="ECO:0007669"/>
    <property type="project" value="TreeGrafter"/>
</dbReference>
<organism evidence="2 3">
    <name type="scientific">Plantimonas leprariae</name>
    <dbReference type="NCBI Taxonomy" id="2615207"/>
    <lineage>
        <taxon>Bacteria</taxon>
        <taxon>Pseudomonadati</taxon>
        <taxon>Pseudomonadota</taxon>
        <taxon>Alphaproteobacteria</taxon>
        <taxon>Hyphomicrobiales</taxon>
        <taxon>Aurantimonadaceae</taxon>
        <taxon>Plantimonas</taxon>
    </lineage>
</organism>
<comment type="caution">
    <text evidence="2">The sequence shown here is derived from an EMBL/GenBank/DDBJ whole genome shotgun (WGS) entry which is preliminary data.</text>
</comment>
<protein>
    <submittedName>
        <fullName evidence="2">Serine/threonine protein phosphatase</fullName>
    </submittedName>
</protein>
<dbReference type="GO" id="GO:0005737">
    <property type="term" value="C:cytoplasm"/>
    <property type="evidence" value="ECO:0007669"/>
    <property type="project" value="TreeGrafter"/>
</dbReference>
<dbReference type="PANTHER" id="PTHR42850">
    <property type="entry name" value="METALLOPHOSPHOESTERASE"/>
    <property type="match status" value="1"/>
</dbReference>
<proteinExistence type="predicted"/>
<dbReference type="CDD" id="cd00144">
    <property type="entry name" value="MPP_PPP_family"/>
    <property type="match status" value="1"/>
</dbReference>
<dbReference type="InterPro" id="IPR004843">
    <property type="entry name" value="Calcineurin-like_PHP"/>
</dbReference>
<dbReference type="SUPFAM" id="SSF56300">
    <property type="entry name" value="Metallo-dependent phosphatases"/>
    <property type="match status" value="1"/>
</dbReference>
<evidence type="ECO:0000313" key="2">
    <source>
        <dbReference type="EMBL" id="KAB0682611.1"/>
    </source>
</evidence>
<keyword evidence="3" id="KW-1185">Reference proteome</keyword>
<dbReference type="InterPro" id="IPR050126">
    <property type="entry name" value="Ap4A_hydrolase"/>
</dbReference>
<evidence type="ECO:0000259" key="1">
    <source>
        <dbReference type="Pfam" id="PF00149"/>
    </source>
</evidence>